<keyword evidence="9" id="KW-1185">Reference proteome</keyword>
<dbReference type="RefSeq" id="WP_006000559.1">
    <property type="nucleotide sequence ID" value="NZ_AAEW02000009.1"/>
</dbReference>
<keyword evidence="6" id="KW-0234">DNA repair</keyword>
<comment type="caution">
    <text evidence="8">The sequence shown here is derived from an EMBL/GenBank/DDBJ whole genome shotgun (WGS) entry which is preliminary data.</text>
</comment>
<gene>
    <name evidence="6" type="primary">recF</name>
    <name evidence="8" type="ORF">Dace_1478</name>
</gene>
<dbReference type="SUPFAM" id="SSF52540">
    <property type="entry name" value="P-loop containing nucleoside triphosphate hydrolases"/>
    <property type="match status" value="1"/>
</dbReference>
<dbReference type="GO" id="GO:0000731">
    <property type="term" value="P:DNA synthesis involved in DNA repair"/>
    <property type="evidence" value="ECO:0007669"/>
    <property type="project" value="TreeGrafter"/>
</dbReference>
<accession>Q1JZF1</accession>
<dbReference type="GO" id="GO:0005737">
    <property type="term" value="C:cytoplasm"/>
    <property type="evidence" value="ECO:0007669"/>
    <property type="project" value="UniProtKB-SubCell"/>
</dbReference>
<comment type="similarity">
    <text evidence="6">Belongs to the RecF family.</text>
</comment>
<dbReference type="GO" id="GO:0006260">
    <property type="term" value="P:DNA replication"/>
    <property type="evidence" value="ECO:0007669"/>
    <property type="project" value="UniProtKB-UniRule"/>
</dbReference>
<dbReference type="InterPro" id="IPR001238">
    <property type="entry name" value="DNA-binding_RecF"/>
</dbReference>
<dbReference type="Gene3D" id="3.40.50.300">
    <property type="entry name" value="P-loop containing nucleotide triphosphate hydrolases"/>
    <property type="match status" value="1"/>
</dbReference>
<dbReference type="NCBIfam" id="TIGR00611">
    <property type="entry name" value="recf"/>
    <property type="match status" value="1"/>
</dbReference>
<keyword evidence="2 6" id="KW-0235">DNA replication</keyword>
<dbReference type="Pfam" id="PF13175">
    <property type="entry name" value="AAA_15"/>
    <property type="match status" value="1"/>
</dbReference>
<dbReference type="InterPro" id="IPR042174">
    <property type="entry name" value="RecF_2"/>
</dbReference>
<dbReference type="PANTHER" id="PTHR32182">
    <property type="entry name" value="DNA REPLICATION AND REPAIR PROTEIN RECF"/>
    <property type="match status" value="1"/>
</dbReference>
<evidence type="ECO:0000259" key="7">
    <source>
        <dbReference type="Pfam" id="PF13175"/>
    </source>
</evidence>
<dbReference type="GO" id="GO:0003697">
    <property type="term" value="F:single-stranded DNA binding"/>
    <property type="evidence" value="ECO:0007669"/>
    <property type="project" value="UniProtKB-UniRule"/>
</dbReference>
<dbReference type="HAMAP" id="MF_00365">
    <property type="entry name" value="RecF"/>
    <property type="match status" value="1"/>
</dbReference>
<keyword evidence="3 6" id="KW-0547">Nucleotide-binding</keyword>
<keyword evidence="1 6" id="KW-0963">Cytoplasm</keyword>
<evidence type="ECO:0000256" key="3">
    <source>
        <dbReference type="ARBA" id="ARBA00022741"/>
    </source>
</evidence>
<protein>
    <recommendedName>
        <fullName evidence="6">DNA replication and repair protein RecF</fullName>
    </recommendedName>
</protein>
<evidence type="ECO:0000313" key="8">
    <source>
        <dbReference type="EMBL" id="EAT15616.1"/>
    </source>
</evidence>
<reference evidence="8" key="2">
    <citation type="submission" date="2006-05" db="EMBL/GenBank/DDBJ databases">
        <title>Sequencing of the draft genome and assembly of Desulfuromonas acetoxidans DSM 684.</title>
        <authorList>
            <consortium name="US DOE Joint Genome Institute (JGI-PGF)"/>
            <person name="Copeland A."/>
            <person name="Lucas S."/>
            <person name="Lapidus A."/>
            <person name="Barry K."/>
            <person name="Detter J.C."/>
            <person name="Glavina del Rio T."/>
            <person name="Hammon N."/>
            <person name="Israni S."/>
            <person name="Dalin E."/>
            <person name="Tice H."/>
            <person name="Bruce D."/>
            <person name="Pitluck S."/>
            <person name="Richardson P."/>
        </authorList>
    </citation>
    <scope>NUCLEOTIDE SEQUENCE [LARGE SCALE GENOMIC DNA]</scope>
    <source>
        <strain evidence="8">DSM 684</strain>
    </source>
</reference>
<sequence>MIEKIKLQNFRCFKELEINLNKKNIIYGLNGSGKTSLVESLYLCSNYRTLSPKTKNNDLIKFNSENAEIFINTKNKLRLSISKNKKIYLDGFESDVLSFVKSIKCVFFLSDEIFIFFSKPSSRRKYFDQLIFNLDSDYLLLVQKYIKILRNRNIQCKKNKVLELDIWTEYLKDINNRISEKKKIYVENLTKEFKKVSNDLLGKKVEFSIEIDKKEYFPGIENKEIENGRTLFGHHLEDYSLYIDGVNLNSYSSNGQKKLFLFLIKLSHLSLSEFYSYNQALIIDDLESELDNITINSILDYLSKINKQVIITNIDKLNISGFNIINLNNYN</sequence>
<evidence type="ECO:0000313" key="9">
    <source>
        <dbReference type="Proteomes" id="UP000005695"/>
    </source>
</evidence>
<dbReference type="OrthoDB" id="9803889at2"/>
<dbReference type="InterPro" id="IPR027417">
    <property type="entry name" value="P-loop_NTPase"/>
</dbReference>
<evidence type="ECO:0000256" key="5">
    <source>
        <dbReference type="ARBA" id="ARBA00023125"/>
    </source>
</evidence>
<proteinExistence type="inferred from homology"/>
<dbReference type="PANTHER" id="PTHR32182:SF0">
    <property type="entry name" value="DNA REPLICATION AND REPAIR PROTEIN RECF"/>
    <property type="match status" value="1"/>
</dbReference>
<keyword evidence="4 6" id="KW-0067">ATP-binding</keyword>
<name>Q1JZF1_DESA6</name>
<evidence type="ECO:0000256" key="4">
    <source>
        <dbReference type="ARBA" id="ARBA00022840"/>
    </source>
</evidence>
<comment type="function">
    <text evidence="6">The RecF protein is involved in DNA metabolism; it is required for DNA replication and normal SOS inducibility. RecF binds preferentially to single-stranded, linear DNA. It also seems to bind ATP.</text>
</comment>
<dbReference type="Gene3D" id="1.20.1050.90">
    <property type="entry name" value="RecF/RecN/SMC, N-terminal domain"/>
    <property type="match status" value="1"/>
</dbReference>
<evidence type="ECO:0000256" key="6">
    <source>
        <dbReference type="HAMAP-Rule" id="MF_00365"/>
    </source>
</evidence>
<dbReference type="AlphaFoldDB" id="Q1JZF1"/>
<dbReference type="InterPro" id="IPR041685">
    <property type="entry name" value="AAA_GajA/Old/RecF-like"/>
</dbReference>
<feature type="domain" description="Endonuclease GajA/Old nuclease/RecF-like AAA" evidence="7">
    <location>
        <begin position="1"/>
        <end position="264"/>
    </location>
</feature>
<feature type="binding site" evidence="6">
    <location>
        <begin position="28"/>
        <end position="35"/>
    </location>
    <ligand>
        <name>ATP</name>
        <dbReference type="ChEBI" id="CHEBI:30616"/>
    </ligand>
</feature>
<dbReference type="Proteomes" id="UP000005695">
    <property type="component" value="Unassembled WGS sequence"/>
</dbReference>
<dbReference type="GO" id="GO:0006302">
    <property type="term" value="P:double-strand break repair"/>
    <property type="evidence" value="ECO:0007669"/>
    <property type="project" value="TreeGrafter"/>
</dbReference>
<reference evidence="8" key="1">
    <citation type="submission" date="2006-05" db="EMBL/GenBank/DDBJ databases">
        <title>Annotation of the draft genome assembly of Desulfuromonas acetoxidans DSM 684.</title>
        <authorList>
            <consortium name="US DOE Joint Genome Institute (JGI-ORNL)"/>
            <person name="Larimer F."/>
            <person name="Land M."/>
            <person name="Hauser L."/>
        </authorList>
    </citation>
    <scope>NUCLEOTIDE SEQUENCE [LARGE SCALE GENOMIC DNA]</scope>
    <source>
        <strain evidence="8">DSM 684</strain>
    </source>
</reference>
<dbReference type="GO" id="GO:0009432">
    <property type="term" value="P:SOS response"/>
    <property type="evidence" value="ECO:0007669"/>
    <property type="project" value="UniProtKB-UniRule"/>
</dbReference>
<comment type="subcellular location">
    <subcellularLocation>
        <location evidence="6">Cytoplasm</location>
    </subcellularLocation>
</comment>
<dbReference type="EMBL" id="AAEW02000009">
    <property type="protein sequence ID" value="EAT15616.1"/>
    <property type="molecule type" value="Genomic_DNA"/>
</dbReference>
<keyword evidence="6" id="KW-0227">DNA damage</keyword>
<evidence type="ECO:0000256" key="1">
    <source>
        <dbReference type="ARBA" id="ARBA00022490"/>
    </source>
</evidence>
<dbReference type="GO" id="GO:0005524">
    <property type="term" value="F:ATP binding"/>
    <property type="evidence" value="ECO:0007669"/>
    <property type="project" value="UniProtKB-UniRule"/>
</dbReference>
<organism evidence="8 9">
    <name type="scientific">Desulfuromonas acetoxidans (strain DSM 684 / 11070)</name>
    <dbReference type="NCBI Taxonomy" id="281689"/>
    <lineage>
        <taxon>Bacteria</taxon>
        <taxon>Pseudomonadati</taxon>
        <taxon>Thermodesulfobacteriota</taxon>
        <taxon>Desulfuromonadia</taxon>
        <taxon>Desulfuromonadales</taxon>
        <taxon>Desulfuromonadaceae</taxon>
        <taxon>Desulfuromonas</taxon>
    </lineage>
</organism>
<evidence type="ECO:0000256" key="2">
    <source>
        <dbReference type="ARBA" id="ARBA00022705"/>
    </source>
</evidence>
<keyword evidence="5 6" id="KW-0238">DNA-binding</keyword>
<keyword evidence="6" id="KW-0742">SOS response</keyword>